<dbReference type="RefSeq" id="WP_135703731.1">
    <property type="nucleotide sequence ID" value="NZ_CP038634.1"/>
</dbReference>
<name>A0A4P7L6Q9_9BURK</name>
<dbReference type="EMBL" id="CP038634">
    <property type="protein sequence ID" value="QBY51298.1"/>
    <property type="molecule type" value="Genomic_DNA"/>
</dbReference>
<evidence type="ECO:0000256" key="1">
    <source>
        <dbReference type="SAM" id="Coils"/>
    </source>
</evidence>
<gene>
    <name evidence="2" type="ORF">E0W60_09255</name>
</gene>
<dbReference type="AlphaFoldDB" id="A0A4P7L6Q9"/>
<feature type="coiled-coil region" evidence="1">
    <location>
        <begin position="190"/>
        <end position="249"/>
    </location>
</feature>
<reference evidence="2 3" key="1">
    <citation type="submission" date="2019-03" db="EMBL/GenBank/DDBJ databases">
        <title>Efficiently degradation of phenoxyalkanoic acid herbicides by Cupriavidus oxalaticus strain X32.</title>
        <authorList>
            <person name="Sheng X."/>
        </authorList>
    </citation>
    <scope>NUCLEOTIDE SEQUENCE [LARGE SCALE GENOMIC DNA]</scope>
    <source>
        <strain evidence="2 3">X32</strain>
    </source>
</reference>
<dbReference type="Proteomes" id="UP000295294">
    <property type="component" value="Chromosome 1"/>
</dbReference>
<sequence length="348" mass="37849">MTVLNWLRRRGKHSDGARDAERAALAERVTRLCPYVRLVGGYRKRLAPALAIADRYVRDVVAGLPPASPASEATWNSDPYIHAFFATAQDVMPVFSRSSDLRDYFSGSASATEAYCVLGMEKQERRTLGVALEGDVMRTEVPQTTVSFVDHRVRICAATEAALREEIACRMLDQFALQALAEVAGGTTRRDRIEREQALLTTRLHLLEKQGVGMRSVLGESADTQADESERLREQVAQNEAALAALSETEAPDAPGGRAGMPDRQLQALVDVLTHAEASFVVEREAVRLSPMNIVVPPGSAGPGADLQLMTARVPGNPPLVRTFSLVCVARAGMLSPMQLLDEAARML</sequence>
<evidence type="ECO:0000313" key="3">
    <source>
        <dbReference type="Proteomes" id="UP000295294"/>
    </source>
</evidence>
<dbReference type="KEGG" id="cox:E0W60_09255"/>
<accession>A0A4P7L6Q9</accession>
<proteinExistence type="predicted"/>
<evidence type="ECO:0000313" key="2">
    <source>
        <dbReference type="EMBL" id="QBY51298.1"/>
    </source>
</evidence>
<protein>
    <submittedName>
        <fullName evidence="2">Uncharacterized protein</fullName>
    </submittedName>
</protein>
<dbReference type="STRING" id="1349762.GCA_001592245_05816"/>
<keyword evidence="1" id="KW-0175">Coiled coil</keyword>
<dbReference type="OrthoDB" id="8557243at2"/>
<organism evidence="2 3">
    <name type="scientific">Cupriavidus oxalaticus</name>
    <dbReference type="NCBI Taxonomy" id="96344"/>
    <lineage>
        <taxon>Bacteria</taxon>
        <taxon>Pseudomonadati</taxon>
        <taxon>Pseudomonadota</taxon>
        <taxon>Betaproteobacteria</taxon>
        <taxon>Burkholderiales</taxon>
        <taxon>Burkholderiaceae</taxon>
        <taxon>Cupriavidus</taxon>
    </lineage>
</organism>